<accession>A0A0M3ISN8</accession>
<dbReference type="AlphaFoldDB" id="A0A0M3ISN8"/>
<dbReference type="Proteomes" id="UP000036681">
    <property type="component" value="Unplaced"/>
</dbReference>
<organism evidence="1 2">
    <name type="scientific">Ascaris lumbricoides</name>
    <name type="common">Giant roundworm</name>
    <dbReference type="NCBI Taxonomy" id="6252"/>
    <lineage>
        <taxon>Eukaryota</taxon>
        <taxon>Metazoa</taxon>
        <taxon>Ecdysozoa</taxon>
        <taxon>Nematoda</taxon>
        <taxon>Chromadorea</taxon>
        <taxon>Rhabditida</taxon>
        <taxon>Spirurina</taxon>
        <taxon>Ascaridomorpha</taxon>
        <taxon>Ascaridoidea</taxon>
        <taxon>Ascarididae</taxon>
        <taxon>Ascaris</taxon>
    </lineage>
</organism>
<keyword evidence="1" id="KW-1185">Reference proteome</keyword>
<sequence>MKADSATAGTGKVALEFRRVKNSKHTTMSQTSMLVEEPRRTAALCASTLVMGICVQPTKVAIESVADVCIRFLRTAALCASTLVMGICVQPTKVAIESVADVCIRFLRLKPRIKTCAGRGEEEISVSIHIVEKE</sequence>
<reference evidence="2" key="1">
    <citation type="submission" date="2017-02" db="UniProtKB">
        <authorList>
            <consortium name="WormBaseParasite"/>
        </authorList>
    </citation>
    <scope>IDENTIFICATION</scope>
</reference>
<name>A0A0M3ISN8_ASCLU</name>
<evidence type="ECO:0000313" key="1">
    <source>
        <dbReference type="Proteomes" id="UP000036681"/>
    </source>
</evidence>
<protein>
    <submittedName>
        <fullName evidence="2">Uncharacterized protein</fullName>
    </submittedName>
</protein>
<proteinExistence type="predicted"/>
<dbReference type="WBParaSite" id="ALUE_0002176601-mRNA-1">
    <property type="protein sequence ID" value="ALUE_0002176601-mRNA-1"/>
    <property type="gene ID" value="ALUE_0002176601"/>
</dbReference>
<evidence type="ECO:0000313" key="2">
    <source>
        <dbReference type="WBParaSite" id="ALUE_0002176601-mRNA-1"/>
    </source>
</evidence>